<evidence type="ECO:0000313" key="3">
    <source>
        <dbReference type="Proteomes" id="UP000078459"/>
    </source>
</evidence>
<reference evidence="2 3" key="2">
    <citation type="submission" date="2016-06" db="EMBL/GenBank/DDBJ databases">
        <title>Pedobacter psychrophilus sp. nov., isolated from Antarctic fragmentary rock.</title>
        <authorList>
            <person name="Svec P."/>
        </authorList>
    </citation>
    <scope>NUCLEOTIDE SEQUENCE [LARGE SCALE GENOMIC DNA]</scope>
    <source>
        <strain evidence="2 3">CCM 8644</strain>
    </source>
</reference>
<feature type="transmembrane region" description="Helical" evidence="1">
    <location>
        <begin position="40"/>
        <end position="56"/>
    </location>
</feature>
<keyword evidence="1" id="KW-0472">Membrane</keyword>
<organism evidence="2 3">
    <name type="scientific">Pedobacter psychrophilus</name>
    <dbReference type="NCBI Taxonomy" id="1826909"/>
    <lineage>
        <taxon>Bacteria</taxon>
        <taxon>Pseudomonadati</taxon>
        <taxon>Bacteroidota</taxon>
        <taxon>Sphingobacteriia</taxon>
        <taxon>Sphingobacteriales</taxon>
        <taxon>Sphingobacteriaceae</taxon>
        <taxon>Pedobacter</taxon>
    </lineage>
</organism>
<comment type="caution">
    <text evidence="2">The sequence shown here is derived from an EMBL/GenBank/DDBJ whole genome shotgun (WGS) entry which is preliminary data.</text>
</comment>
<dbReference type="EMBL" id="LWHJ01000030">
    <property type="protein sequence ID" value="OAQ38620.1"/>
    <property type="molecule type" value="Genomic_DNA"/>
</dbReference>
<dbReference type="AlphaFoldDB" id="A0A179DD42"/>
<reference evidence="2 3" key="1">
    <citation type="submission" date="2016-04" db="EMBL/GenBank/DDBJ databases">
        <authorList>
            <person name="Evans L.H."/>
            <person name="Alamgir A."/>
            <person name="Owens N."/>
            <person name="Weber N.D."/>
            <person name="Virtaneva K."/>
            <person name="Barbian K."/>
            <person name="Babar A."/>
            <person name="Rosenke K."/>
        </authorList>
    </citation>
    <scope>NUCLEOTIDE SEQUENCE [LARGE SCALE GENOMIC DNA]</scope>
    <source>
        <strain evidence="2 3">CCM 8644</strain>
    </source>
</reference>
<accession>A0A179DD42</accession>
<keyword evidence="1" id="KW-1133">Transmembrane helix</keyword>
<gene>
    <name evidence="2" type="ORF">A5893_14505</name>
</gene>
<proteinExistence type="predicted"/>
<evidence type="ECO:0000313" key="2">
    <source>
        <dbReference type="EMBL" id="OAQ38620.1"/>
    </source>
</evidence>
<protein>
    <submittedName>
        <fullName evidence="2">Uncharacterized protein</fullName>
    </submittedName>
</protein>
<keyword evidence="1" id="KW-0812">Transmembrane</keyword>
<keyword evidence="3" id="KW-1185">Reference proteome</keyword>
<evidence type="ECO:0000256" key="1">
    <source>
        <dbReference type="SAM" id="Phobius"/>
    </source>
</evidence>
<dbReference type="STRING" id="1826909.A5893_14505"/>
<dbReference type="Proteomes" id="UP000078459">
    <property type="component" value="Unassembled WGS sequence"/>
</dbReference>
<sequence length="66" mass="7405">MSFVFISSSSFAFDDCSDPLNPNPDLPDCDPDIYVPIDDGVYFILIAGILIGYQVLKNKKQQNLNY</sequence>
<name>A0A179DD42_9SPHI</name>